<organism evidence="1 2">
    <name type="scientific">Bergeyella cardium</name>
    <dbReference type="NCBI Taxonomy" id="1585976"/>
    <lineage>
        <taxon>Bacteria</taxon>
        <taxon>Pseudomonadati</taxon>
        <taxon>Bacteroidota</taxon>
        <taxon>Flavobacteriia</taxon>
        <taxon>Flavobacteriales</taxon>
        <taxon>Weeksellaceae</taxon>
        <taxon>Bergeyella</taxon>
    </lineage>
</organism>
<dbReference type="Proteomes" id="UP000464318">
    <property type="component" value="Chromosome"/>
</dbReference>
<keyword evidence="2" id="KW-1185">Reference proteome</keyword>
<evidence type="ECO:0000313" key="2">
    <source>
        <dbReference type="Proteomes" id="UP000464318"/>
    </source>
</evidence>
<gene>
    <name evidence="1" type="ORF">DBX24_01005</name>
</gene>
<dbReference type="EMBL" id="CP029149">
    <property type="protein sequence ID" value="QHN64567.1"/>
    <property type="molecule type" value="Genomic_DNA"/>
</dbReference>
<dbReference type="AlphaFoldDB" id="A0A6P1QTP8"/>
<reference evidence="1 2" key="1">
    <citation type="submission" date="2018-04" db="EMBL/GenBank/DDBJ databases">
        <title>Characteristic and Complete Genome Sequencing of A Novel Member of Infective Endocarditis Causative Bacteria: Bergeyella cardium QL-PH.</title>
        <authorList>
            <person name="Pan H."/>
            <person name="Sun E."/>
            <person name="Zhang Y."/>
        </authorList>
    </citation>
    <scope>NUCLEOTIDE SEQUENCE [LARGE SCALE GENOMIC DNA]</scope>
    <source>
        <strain evidence="1 2">HPQL</strain>
    </source>
</reference>
<dbReference type="KEGG" id="bcad:DBX24_01005"/>
<protein>
    <submittedName>
        <fullName evidence="1">Uncharacterized protein</fullName>
    </submittedName>
</protein>
<dbReference type="OrthoDB" id="98874at2"/>
<accession>A0A6P1QTP8</accession>
<evidence type="ECO:0000313" key="1">
    <source>
        <dbReference type="EMBL" id="QHN64567.1"/>
    </source>
</evidence>
<dbReference type="Gene3D" id="3.10.620.30">
    <property type="match status" value="1"/>
</dbReference>
<proteinExistence type="predicted"/>
<name>A0A6P1QTP8_9FLAO</name>
<dbReference type="SUPFAM" id="SSF54001">
    <property type="entry name" value="Cysteine proteinases"/>
    <property type="match status" value="1"/>
</dbReference>
<dbReference type="InterPro" id="IPR038765">
    <property type="entry name" value="Papain-like_cys_pep_sf"/>
</dbReference>
<sequence length="669" mass="79062">MNRQEYEFCEPKHWAKKISDEQLISYLHETEFSKEQTDEGRDYCFVLDKVIYTSDEENAEYKLMAYSLNQPDNLKAASVYEHILEEGGQYLIHRISILRDGVLIDKTPDVSIKVLDEENESNGGVLQSLKKVNITIKDLRLYDILILEDTLTKHFTEKDFLRKAFYRSIVVSPDTYWAYGLYSFELINDRTQPLTYKKHFYRGENGNLLPDETGEIPQGERFKFSHNDYINDLDVQREVYPFIDFVTKASWEELSNFITPYYEQVVTEHPLSSYAPEFAKQLDEIEDKDQQIAFAIEYVQNHIRYIYNEMEMHGHIPQSPDITFTNKQGDCKAKCVLLKTFFDYLNISSEIILVNFQADHYLRVYQPSLLAFNHVILKVHYNDKEYFVDPTLLDEYGGLENGSIVSFCYYLPIRQGASLQQRPAVSRTNYGIEEEININVVNNKGKISIKSKYRNNRANAMRRYFRNANKREIIDSWNNFIFYSMNFHNDRKEEDIRNVFINPKIEIISDDKLNNEFITEYTAEVDNAYFTDKNNGRRFLMFFDHNINKNVGDFNHKDILYWHNFDREKYAIHLNTDESIDTKEKYTVQELSINHKYLSHTIKKDIRKNGGSAYIDYNPISNVEIPHDEIEELKKQYREISDSNFGLGIDIIEKGFFNKLKFAINKILK</sequence>
<dbReference type="RefSeq" id="WP_160223692.1">
    <property type="nucleotide sequence ID" value="NZ_CP029149.1"/>
</dbReference>